<organism evidence="1 2">
    <name type="scientific">Zarea fungicola</name>
    <dbReference type="NCBI Taxonomy" id="93591"/>
    <lineage>
        <taxon>Eukaryota</taxon>
        <taxon>Fungi</taxon>
        <taxon>Dikarya</taxon>
        <taxon>Ascomycota</taxon>
        <taxon>Pezizomycotina</taxon>
        <taxon>Sordariomycetes</taxon>
        <taxon>Hypocreomycetidae</taxon>
        <taxon>Hypocreales</taxon>
        <taxon>Cordycipitaceae</taxon>
        <taxon>Zarea</taxon>
    </lineage>
</organism>
<protein>
    <submittedName>
        <fullName evidence="1">Uncharacterized protein</fullName>
    </submittedName>
</protein>
<keyword evidence="2" id="KW-1185">Reference proteome</keyword>
<gene>
    <name evidence="1" type="ORF">NQ176_g1992</name>
</gene>
<reference evidence="1" key="1">
    <citation type="submission" date="2022-08" db="EMBL/GenBank/DDBJ databases">
        <title>Genome Sequence of Lecanicillium fungicola.</title>
        <authorList>
            <person name="Buettner E."/>
        </authorList>
    </citation>
    <scope>NUCLEOTIDE SEQUENCE</scope>
    <source>
        <strain evidence="1">Babe33</strain>
    </source>
</reference>
<accession>A0ACC1NT10</accession>
<sequence>MSSQTQSGSSSQEASATAYGPDILGKVILVTGTSPNGLGEEYCFSVAAHNPKLLVLAGRRVETLRATAARLAEQFPHVATKILELDLETVATVKKAAEEVLAWDDVPVIDILVNNAGIMAVDYALTVDGFERQLAVNHLGPWLFTNMLMPKLLASSGPRIVFVGSSGHRWGPVRWHDYGFQDGKAYNRWTAYGQSKTAVLLCARWLGSRLGPKAQVFSLDPGVIKTPLGAHVDWAQEFDNIRAVDFALGNVEAVNGWPANSYITKETAVAKYLYACFGKIPAADPHKDTLRPWACSDVEAEKLWRWTEELLGLEFDI</sequence>
<evidence type="ECO:0000313" key="1">
    <source>
        <dbReference type="EMBL" id="KAJ2981483.1"/>
    </source>
</evidence>
<name>A0ACC1NT10_9HYPO</name>
<dbReference type="EMBL" id="JANJQO010000128">
    <property type="protein sequence ID" value="KAJ2981483.1"/>
    <property type="molecule type" value="Genomic_DNA"/>
</dbReference>
<proteinExistence type="predicted"/>
<evidence type="ECO:0000313" key="2">
    <source>
        <dbReference type="Proteomes" id="UP001143910"/>
    </source>
</evidence>
<dbReference type="Proteomes" id="UP001143910">
    <property type="component" value="Unassembled WGS sequence"/>
</dbReference>
<comment type="caution">
    <text evidence="1">The sequence shown here is derived from an EMBL/GenBank/DDBJ whole genome shotgun (WGS) entry which is preliminary data.</text>
</comment>